<sequence length="341" mass="35693">FSFFGFGLVRFENGVCGGSNTLEGTCYTKRQCSLADGVGTTSCASGIGVCCVIQRTCGESSSLNNTYFVSPGFPNAYTDSSICTFTIEKCNDDICQVRIDFLSLTLAQPDDNGTCLTDALIITGGASVIPVICGEKTGQHLYLDFNGNASITITISTSGSSSGAWNIKIAQIGCNCPNRAPAGCLQYYTELSATVTSCNFGTSGSQTGTRQIANQNYGVCVAMLPGYCGIQWAQSSGVYTFTVTNNTYTSVGDSTIGTSAASVLGSNCTSDFVVIPGPIYINGTLVNTDRFCGNGFPTVISYSKPFVLTVVTNANEVNDTGNRGFSLTYTQLRCSGSLLLG</sequence>
<dbReference type="InterPro" id="IPR035914">
    <property type="entry name" value="Sperma_CUB_dom_sf"/>
</dbReference>
<reference evidence="4" key="1">
    <citation type="journal article" date="2023" name="Insect Mol. Biol.">
        <title>Genome sequencing provides insights into the evolution of gene families encoding plant cell wall-degrading enzymes in longhorned beetles.</title>
        <authorList>
            <person name="Shin N.R."/>
            <person name="Okamura Y."/>
            <person name="Kirsch R."/>
            <person name="Pauchet Y."/>
        </authorList>
    </citation>
    <scope>NUCLEOTIDE SEQUENCE</scope>
    <source>
        <strain evidence="4">AMC_N1</strain>
    </source>
</reference>
<protein>
    <recommendedName>
        <fullName evidence="3">CUB domain-containing protein</fullName>
    </recommendedName>
</protein>
<dbReference type="EMBL" id="JAPWTK010000051">
    <property type="protein sequence ID" value="KAJ8954016.1"/>
    <property type="molecule type" value="Genomic_DNA"/>
</dbReference>
<accession>A0AAV8YRL3</accession>
<dbReference type="Proteomes" id="UP001162162">
    <property type="component" value="Unassembled WGS sequence"/>
</dbReference>
<dbReference type="Pfam" id="PF26080">
    <property type="entry name" value="CUB_animal"/>
    <property type="match status" value="1"/>
</dbReference>
<feature type="non-terminal residue" evidence="4">
    <location>
        <position position="1"/>
    </location>
</feature>
<dbReference type="PANTHER" id="PTHR33236:SF5">
    <property type="entry name" value="CUB DOMAIN-CONTAINING PROTEIN"/>
    <property type="match status" value="1"/>
</dbReference>
<proteinExistence type="predicted"/>
<comment type="caution">
    <text evidence="4">The sequence shown here is derived from an EMBL/GenBank/DDBJ whole genome shotgun (WGS) entry which is preliminary data.</text>
</comment>
<dbReference type="SUPFAM" id="SSF49854">
    <property type="entry name" value="Spermadhesin, CUB domain"/>
    <property type="match status" value="2"/>
</dbReference>
<dbReference type="Gene3D" id="2.60.120.290">
    <property type="entry name" value="Spermadhesin, CUB domain"/>
    <property type="match status" value="1"/>
</dbReference>
<evidence type="ECO:0000259" key="3">
    <source>
        <dbReference type="PROSITE" id="PS01180"/>
    </source>
</evidence>
<dbReference type="InterPro" id="IPR000859">
    <property type="entry name" value="CUB_dom"/>
</dbReference>
<keyword evidence="1" id="KW-1015">Disulfide bond</keyword>
<feature type="domain" description="CUB" evidence="3">
    <location>
        <begin position="57"/>
        <end position="172"/>
    </location>
</feature>
<dbReference type="Pfam" id="PF00431">
    <property type="entry name" value="CUB"/>
    <property type="match status" value="1"/>
</dbReference>
<evidence type="ECO:0000313" key="4">
    <source>
        <dbReference type="EMBL" id="KAJ8954016.1"/>
    </source>
</evidence>
<comment type="caution">
    <text evidence="2">Lacks conserved residue(s) required for the propagation of feature annotation.</text>
</comment>
<dbReference type="PROSITE" id="PS01180">
    <property type="entry name" value="CUB"/>
    <property type="match status" value="1"/>
</dbReference>
<keyword evidence="5" id="KW-1185">Reference proteome</keyword>
<gene>
    <name evidence="4" type="ORF">NQ318_004309</name>
</gene>
<dbReference type="PANTHER" id="PTHR33236">
    <property type="entry name" value="INTRAFLAGELLAR TRANSPORT PROTEIN 122 FAMILY PROTEIN-RELATED"/>
    <property type="match status" value="1"/>
</dbReference>
<evidence type="ECO:0000256" key="2">
    <source>
        <dbReference type="PROSITE-ProRule" id="PRU00059"/>
    </source>
</evidence>
<evidence type="ECO:0000256" key="1">
    <source>
        <dbReference type="ARBA" id="ARBA00023157"/>
    </source>
</evidence>
<dbReference type="InterPro" id="IPR058698">
    <property type="entry name" value="CUB_metazoa"/>
</dbReference>
<evidence type="ECO:0000313" key="5">
    <source>
        <dbReference type="Proteomes" id="UP001162162"/>
    </source>
</evidence>
<dbReference type="AlphaFoldDB" id="A0AAV8YRL3"/>
<organism evidence="4 5">
    <name type="scientific">Aromia moschata</name>
    <dbReference type="NCBI Taxonomy" id="1265417"/>
    <lineage>
        <taxon>Eukaryota</taxon>
        <taxon>Metazoa</taxon>
        <taxon>Ecdysozoa</taxon>
        <taxon>Arthropoda</taxon>
        <taxon>Hexapoda</taxon>
        <taxon>Insecta</taxon>
        <taxon>Pterygota</taxon>
        <taxon>Neoptera</taxon>
        <taxon>Endopterygota</taxon>
        <taxon>Coleoptera</taxon>
        <taxon>Polyphaga</taxon>
        <taxon>Cucujiformia</taxon>
        <taxon>Chrysomeloidea</taxon>
        <taxon>Cerambycidae</taxon>
        <taxon>Cerambycinae</taxon>
        <taxon>Callichromatini</taxon>
        <taxon>Aromia</taxon>
    </lineage>
</organism>
<name>A0AAV8YRL3_9CUCU</name>